<dbReference type="PROSITE" id="PS51125">
    <property type="entry name" value="NHL"/>
    <property type="match status" value="2"/>
</dbReference>
<keyword evidence="1" id="KW-0677">Repeat</keyword>
<gene>
    <name evidence="3" type="ORF">LOD99_1912</name>
</gene>
<sequence length="439" mass="50177">MTELNESIDTELNEFIEPIKNAFKEIRERLDKEEANLLNLYSGLRKRIYKQTSKKASKIEELNLTKLEIESSLIHPDLDALKLELIDNIERELEYLASEEEEDTLIDDQEALSLITEGIQSFQNNLKSTQNEINLIVADKLISDKHDSVAKQSEKLIPNFVKTLSKPRNKTMSKEDATKLYPTEILPKKSFAYKGNKSGELNGPLGITIDRKQLVYVADCYNSRIQVFNIEGEYISEFGRKELHRPYCVGIYEHSIFVSDSGKGVIFKYEHPKYEFIGQSPEGELRDPNGITVSKGCNLYIADSKNNRIAVYDSKLHYTREIGRGALHKPSDVKLRFHQLYVVDNGKPYNVHVFSKIGEHIKSLISLEGEPFWNFLCFDRFDNILISDNSGKALYVYTKEGVLVNKTAYKYGPTGVAVTRDNTVVWVNVNESAVNIFHT</sequence>
<dbReference type="EMBL" id="JAKMXF010000177">
    <property type="protein sequence ID" value="KAI6655770.1"/>
    <property type="molecule type" value="Genomic_DNA"/>
</dbReference>
<evidence type="ECO:0000313" key="4">
    <source>
        <dbReference type="Proteomes" id="UP001165289"/>
    </source>
</evidence>
<dbReference type="GO" id="GO:0061630">
    <property type="term" value="F:ubiquitin protein ligase activity"/>
    <property type="evidence" value="ECO:0007669"/>
    <property type="project" value="TreeGrafter"/>
</dbReference>
<comment type="caution">
    <text evidence="3">The sequence shown here is derived from an EMBL/GenBank/DDBJ whole genome shotgun (WGS) entry which is preliminary data.</text>
</comment>
<dbReference type="Pfam" id="PF01436">
    <property type="entry name" value="NHL"/>
    <property type="match status" value="2"/>
</dbReference>
<dbReference type="SUPFAM" id="SSF101898">
    <property type="entry name" value="NHL repeat"/>
    <property type="match status" value="1"/>
</dbReference>
<dbReference type="AlphaFoldDB" id="A0AAV7K3V6"/>
<dbReference type="PANTHER" id="PTHR24104:SF25">
    <property type="entry name" value="PROTEIN LIN-41"/>
    <property type="match status" value="1"/>
</dbReference>
<feature type="repeat" description="NHL" evidence="2">
    <location>
        <begin position="188"/>
        <end position="231"/>
    </location>
</feature>
<dbReference type="InterPro" id="IPR011042">
    <property type="entry name" value="6-blade_b-propeller_TolB-like"/>
</dbReference>
<organism evidence="3 4">
    <name type="scientific">Oopsacas minuta</name>
    <dbReference type="NCBI Taxonomy" id="111878"/>
    <lineage>
        <taxon>Eukaryota</taxon>
        <taxon>Metazoa</taxon>
        <taxon>Porifera</taxon>
        <taxon>Hexactinellida</taxon>
        <taxon>Hexasterophora</taxon>
        <taxon>Lyssacinosida</taxon>
        <taxon>Leucopsacidae</taxon>
        <taxon>Oopsacas</taxon>
    </lineage>
</organism>
<dbReference type="GO" id="GO:0000209">
    <property type="term" value="P:protein polyubiquitination"/>
    <property type="evidence" value="ECO:0007669"/>
    <property type="project" value="TreeGrafter"/>
</dbReference>
<name>A0AAV7K3V6_9METZ</name>
<evidence type="ECO:0000256" key="2">
    <source>
        <dbReference type="PROSITE-ProRule" id="PRU00504"/>
    </source>
</evidence>
<evidence type="ECO:0000256" key="1">
    <source>
        <dbReference type="ARBA" id="ARBA00022737"/>
    </source>
</evidence>
<feature type="repeat" description="NHL" evidence="2">
    <location>
        <begin position="283"/>
        <end position="315"/>
    </location>
</feature>
<reference evidence="3 4" key="1">
    <citation type="journal article" date="2023" name="BMC Biol.">
        <title>The compact genome of the sponge Oopsacas minuta (Hexactinellida) is lacking key metazoan core genes.</title>
        <authorList>
            <person name="Santini S."/>
            <person name="Schenkelaars Q."/>
            <person name="Jourda C."/>
            <person name="Duchesne M."/>
            <person name="Belahbib H."/>
            <person name="Rocher C."/>
            <person name="Selva M."/>
            <person name="Riesgo A."/>
            <person name="Vervoort M."/>
            <person name="Leys S.P."/>
            <person name="Kodjabachian L."/>
            <person name="Le Bivic A."/>
            <person name="Borchiellini C."/>
            <person name="Claverie J.M."/>
            <person name="Renard E."/>
        </authorList>
    </citation>
    <scope>NUCLEOTIDE SEQUENCE [LARGE SCALE GENOMIC DNA]</scope>
    <source>
        <strain evidence="3">SPO-2</strain>
    </source>
</reference>
<dbReference type="InterPro" id="IPR001258">
    <property type="entry name" value="NHL_repeat"/>
</dbReference>
<proteinExistence type="predicted"/>
<dbReference type="GO" id="GO:0008270">
    <property type="term" value="F:zinc ion binding"/>
    <property type="evidence" value="ECO:0007669"/>
    <property type="project" value="UniProtKB-KW"/>
</dbReference>
<dbReference type="CDD" id="cd05819">
    <property type="entry name" value="NHL"/>
    <property type="match status" value="1"/>
</dbReference>
<accession>A0AAV7K3V6</accession>
<dbReference type="GO" id="GO:0043161">
    <property type="term" value="P:proteasome-mediated ubiquitin-dependent protein catabolic process"/>
    <property type="evidence" value="ECO:0007669"/>
    <property type="project" value="TreeGrafter"/>
</dbReference>
<evidence type="ECO:0000313" key="3">
    <source>
        <dbReference type="EMBL" id="KAI6655770.1"/>
    </source>
</evidence>
<dbReference type="Proteomes" id="UP001165289">
    <property type="component" value="Unassembled WGS sequence"/>
</dbReference>
<keyword evidence="4" id="KW-1185">Reference proteome</keyword>
<protein>
    <submittedName>
        <fullName evidence="3">Uncharacterized protein</fullName>
    </submittedName>
</protein>
<dbReference type="InterPro" id="IPR050952">
    <property type="entry name" value="TRIM-NHL_E3_ligases"/>
</dbReference>
<dbReference type="Gene3D" id="2.120.10.30">
    <property type="entry name" value="TolB, C-terminal domain"/>
    <property type="match status" value="1"/>
</dbReference>
<dbReference type="PANTHER" id="PTHR24104">
    <property type="entry name" value="E3 UBIQUITIN-PROTEIN LIGASE NHLRC1-RELATED"/>
    <property type="match status" value="1"/>
</dbReference>